<dbReference type="RefSeq" id="WP_255502815.1">
    <property type="nucleotide sequence ID" value="NZ_JACJIO010000009.1"/>
</dbReference>
<accession>A0ABR6DYQ5</accession>
<evidence type="ECO:0000313" key="2">
    <source>
        <dbReference type="Proteomes" id="UP000582085"/>
    </source>
</evidence>
<proteinExistence type="predicted"/>
<evidence type="ECO:0000313" key="1">
    <source>
        <dbReference type="EMBL" id="MBA9081424.1"/>
    </source>
</evidence>
<reference evidence="1 2" key="1">
    <citation type="submission" date="2020-08" db="EMBL/GenBank/DDBJ databases">
        <title>The Agave Microbiome: Exploring the role of microbial communities in plant adaptations to desert environments.</title>
        <authorList>
            <person name="Partida-Martinez L.P."/>
        </authorList>
    </citation>
    <scope>NUCLEOTIDE SEQUENCE [LARGE SCALE GENOMIC DNA]</scope>
    <source>
        <strain evidence="1 2">RAT4</strain>
    </source>
</reference>
<dbReference type="Proteomes" id="UP000582085">
    <property type="component" value="Unassembled WGS sequence"/>
</dbReference>
<name>A0ABR6DYQ5_9MICC</name>
<keyword evidence="2" id="KW-1185">Reference proteome</keyword>
<organism evidence="1 2">
    <name type="scientific">Micrococcus aloeverae</name>
    <dbReference type="NCBI Taxonomy" id="1391911"/>
    <lineage>
        <taxon>Bacteria</taxon>
        <taxon>Bacillati</taxon>
        <taxon>Actinomycetota</taxon>
        <taxon>Actinomycetes</taxon>
        <taxon>Micrococcales</taxon>
        <taxon>Micrococcaceae</taxon>
        <taxon>Micrococcus</taxon>
    </lineage>
</organism>
<comment type="caution">
    <text evidence="1">The sequence shown here is derived from an EMBL/GenBank/DDBJ whole genome shotgun (WGS) entry which is preliminary data.</text>
</comment>
<protein>
    <submittedName>
        <fullName evidence="1">Uncharacterized protein</fullName>
    </submittedName>
</protein>
<sequence>MDEPTLLRTALPVANTPGHHLDQRLWLSRAARPVDPETFGRA</sequence>
<dbReference type="EMBL" id="JACJIO010000009">
    <property type="protein sequence ID" value="MBA9081424.1"/>
    <property type="molecule type" value="Genomic_DNA"/>
</dbReference>
<gene>
    <name evidence="1" type="ORF">FHR79_001539</name>
</gene>